<dbReference type="Gene3D" id="3.40.50.1820">
    <property type="entry name" value="alpha/beta hydrolase"/>
    <property type="match status" value="1"/>
</dbReference>
<dbReference type="PANTHER" id="PTHR22946:SF9">
    <property type="entry name" value="POLYKETIDE TRANSFERASE AF380"/>
    <property type="match status" value="1"/>
</dbReference>
<feature type="signal peptide" evidence="2">
    <location>
        <begin position="1"/>
        <end position="20"/>
    </location>
</feature>
<accession>A0ABS7FI16</accession>
<evidence type="ECO:0000313" key="4">
    <source>
        <dbReference type="EMBL" id="MBW8289731.1"/>
    </source>
</evidence>
<gene>
    <name evidence="4" type="ORF">KIF53_19020</name>
</gene>
<protein>
    <submittedName>
        <fullName evidence="4">Dienelactone hydrolase family protein</fullName>
    </submittedName>
</protein>
<dbReference type="Pfam" id="PF01738">
    <property type="entry name" value="DLH"/>
    <property type="match status" value="1"/>
</dbReference>
<keyword evidence="1 4" id="KW-0378">Hydrolase</keyword>
<sequence length="380" mass="40898">MKLPILPALLALVLAGGVRADETLARDLGEEVLQLPVRLPGGIHAMTITVYHPSGPGPHPLAVLSHGRATTPAERARPSRVRMLDAARYFVRKGFVVIVPTRQGYGASAGGADPEDSGPCRDKDYADSLRPAVSEILAALDYGRRLDEVDSQRMLLLGQSVGGISTVAAAAENPPGVMAAINFAGGAGGDPASHPGIPCAEPQLRRLFAEFGAQSRTPMLWVYTRNDRFFGPEYTQEWARAYREAGARLDYRLLPAFGDNGHLLFADGPDIWMPLLEAYLGSLGFRQPDIPPRPAPNGFAALNDSERIPYLKPEDRRDAYARFLSSPFPRAFAISPDGHWGYAHGGDAAGRALGFCQNHSPSPCSLYAVDQDVVWPGGQP</sequence>
<keyword evidence="2" id="KW-0732">Signal</keyword>
<proteinExistence type="predicted"/>
<feature type="domain" description="Dienelactone hydrolase" evidence="3">
    <location>
        <begin position="84"/>
        <end position="253"/>
    </location>
</feature>
<dbReference type="Proteomes" id="UP000711178">
    <property type="component" value="Unassembled WGS sequence"/>
</dbReference>
<name>A0ABS7FI16_9NEIS</name>
<evidence type="ECO:0000256" key="2">
    <source>
        <dbReference type="SAM" id="SignalP"/>
    </source>
</evidence>
<dbReference type="SUPFAM" id="SSF53474">
    <property type="entry name" value="alpha/beta-Hydrolases"/>
    <property type="match status" value="1"/>
</dbReference>
<reference evidence="4 5" key="1">
    <citation type="submission" date="2021-05" db="EMBL/GenBank/DDBJ databases">
        <title>Draft Whole Genome Sequencing Of Biosensor Chromobacterium violaceum Strain CV026 Reveals A Regulatory RNA In Chromobacterium violaceum Phenotype Regulatory Network.</title>
        <authorList>
            <person name="Hong K.W."/>
            <person name="Chan K.G."/>
            <person name="Chang C.-Y."/>
        </authorList>
    </citation>
    <scope>NUCLEOTIDE SEQUENCE [LARGE SCALE GENOMIC DNA]</scope>
    <source>
        <strain evidence="4 5">ATCC 31532</strain>
    </source>
</reference>
<evidence type="ECO:0000256" key="1">
    <source>
        <dbReference type="ARBA" id="ARBA00022801"/>
    </source>
</evidence>
<dbReference type="InterPro" id="IPR050261">
    <property type="entry name" value="FrsA_esterase"/>
</dbReference>
<dbReference type="RefSeq" id="WP_197466007.1">
    <property type="nucleotide sequence ID" value="NZ_CP142381.1"/>
</dbReference>
<dbReference type="PANTHER" id="PTHR22946">
    <property type="entry name" value="DIENELACTONE HYDROLASE DOMAIN-CONTAINING PROTEIN-RELATED"/>
    <property type="match status" value="1"/>
</dbReference>
<evidence type="ECO:0000259" key="3">
    <source>
        <dbReference type="Pfam" id="PF01738"/>
    </source>
</evidence>
<dbReference type="GO" id="GO:0016787">
    <property type="term" value="F:hydrolase activity"/>
    <property type="evidence" value="ECO:0007669"/>
    <property type="project" value="UniProtKB-KW"/>
</dbReference>
<keyword evidence="5" id="KW-1185">Reference proteome</keyword>
<dbReference type="GeneID" id="89687263"/>
<dbReference type="InterPro" id="IPR029058">
    <property type="entry name" value="AB_hydrolase_fold"/>
</dbReference>
<comment type="caution">
    <text evidence="4">The sequence shown here is derived from an EMBL/GenBank/DDBJ whole genome shotgun (WGS) entry which is preliminary data.</text>
</comment>
<dbReference type="EMBL" id="JAHDTB010000022">
    <property type="protein sequence ID" value="MBW8289731.1"/>
    <property type="molecule type" value="Genomic_DNA"/>
</dbReference>
<dbReference type="InterPro" id="IPR002925">
    <property type="entry name" value="Dienelactn_hydro"/>
</dbReference>
<organism evidence="4 5">
    <name type="scientific">Chromobacterium subtsugae</name>
    <dbReference type="NCBI Taxonomy" id="251747"/>
    <lineage>
        <taxon>Bacteria</taxon>
        <taxon>Pseudomonadati</taxon>
        <taxon>Pseudomonadota</taxon>
        <taxon>Betaproteobacteria</taxon>
        <taxon>Neisseriales</taxon>
        <taxon>Chromobacteriaceae</taxon>
        <taxon>Chromobacterium</taxon>
    </lineage>
</organism>
<evidence type="ECO:0000313" key="5">
    <source>
        <dbReference type="Proteomes" id="UP000711178"/>
    </source>
</evidence>
<feature type="chain" id="PRO_5047173581" evidence="2">
    <location>
        <begin position="21"/>
        <end position="380"/>
    </location>
</feature>